<dbReference type="InterPro" id="IPR036188">
    <property type="entry name" value="FAD/NAD-bd_sf"/>
</dbReference>
<dbReference type="Gene3D" id="3.50.50.60">
    <property type="entry name" value="FAD/NAD(P)-binding domain"/>
    <property type="match status" value="2"/>
</dbReference>
<dbReference type="PRINTS" id="PR00469">
    <property type="entry name" value="PNDRDTASEII"/>
</dbReference>
<dbReference type="InterPro" id="IPR023753">
    <property type="entry name" value="FAD/NAD-binding_dom"/>
</dbReference>
<keyword evidence="2" id="KW-0285">Flavoprotein</keyword>
<evidence type="ECO:0000259" key="8">
    <source>
        <dbReference type="Pfam" id="PF07992"/>
    </source>
</evidence>
<reference evidence="9" key="2">
    <citation type="submission" date="2020-11" db="EMBL/GenBank/DDBJ databases">
        <authorList>
            <person name="Cecchin M."/>
            <person name="Marcolungo L."/>
            <person name="Rossato M."/>
            <person name="Girolomoni L."/>
            <person name="Cosentino E."/>
            <person name="Cuine S."/>
            <person name="Li-Beisson Y."/>
            <person name="Delledonne M."/>
            <person name="Ballottari M."/>
        </authorList>
    </citation>
    <scope>NUCLEOTIDE SEQUENCE</scope>
    <source>
        <strain evidence="9">211/11P</strain>
        <tissue evidence="9">Whole cell</tissue>
    </source>
</reference>
<dbReference type="GO" id="GO:0097237">
    <property type="term" value="P:cellular response to toxic substance"/>
    <property type="evidence" value="ECO:0007669"/>
    <property type="project" value="UniProtKB-ARBA"/>
</dbReference>
<evidence type="ECO:0000256" key="5">
    <source>
        <dbReference type="ARBA" id="ARBA00023157"/>
    </source>
</evidence>
<keyword evidence="6" id="KW-0676">Redox-active center</keyword>
<dbReference type="SUPFAM" id="SSF51905">
    <property type="entry name" value="FAD/NAD(P)-binding domain"/>
    <property type="match status" value="1"/>
</dbReference>
<gene>
    <name evidence="9" type="ORF">D9Q98_000514</name>
</gene>
<proteinExistence type="inferred from homology"/>
<dbReference type="InterPro" id="IPR008255">
    <property type="entry name" value="Pyr_nucl-diS_OxRdtase_2_AS"/>
</dbReference>
<evidence type="ECO:0000313" key="9">
    <source>
        <dbReference type="EMBL" id="KAI3438072.1"/>
    </source>
</evidence>
<comment type="similarity">
    <text evidence="1">Belongs to the class-II pyridine nucleotide-disulfide oxidoreductase family.</text>
</comment>
<evidence type="ECO:0000256" key="7">
    <source>
        <dbReference type="SAM" id="MobiDB-lite"/>
    </source>
</evidence>
<feature type="region of interest" description="Disordered" evidence="7">
    <location>
        <begin position="424"/>
        <end position="446"/>
    </location>
</feature>
<organism evidence="9 10">
    <name type="scientific">Chlorella vulgaris</name>
    <name type="common">Green alga</name>
    <dbReference type="NCBI Taxonomy" id="3077"/>
    <lineage>
        <taxon>Eukaryota</taxon>
        <taxon>Viridiplantae</taxon>
        <taxon>Chlorophyta</taxon>
        <taxon>core chlorophytes</taxon>
        <taxon>Trebouxiophyceae</taxon>
        <taxon>Chlorellales</taxon>
        <taxon>Chlorellaceae</taxon>
        <taxon>Chlorella clade</taxon>
        <taxon>Chlorella</taxon>
    </lineage>
</organism>
<dbReference type="PROSITE" id="PS00573">
    <property type="entry name" value="PYRIDINE_REDOX_2"/>
    <property type="match status" value="1"/>
</dbReference>
<protein>
    <recommendedName>
        <fullName evidence="8">FAD/NAD(P)-binding domain-containing protein</fullName>
    </recommendedName>
</protein>
<evidence type="ECO:0000256" key="4">
    <source>
        <dbReference type="ARBA" id="ARBA00023002"/>
    </source>
</evidence>
<keyword evidence="5" id="KW-1015">Disulfide bond</keyword>
<evidence type="ECO:0000256" key="3">
    <source>
        <dbReference type="ARBA" id="ARBA00022827"/>
    </source>
</evidence>
<accession>A0A9D4TYJ2</accession>
<evidence type="ECO:0000256" key="2">
    <source>
        <dbReference type="ARBA" id="ARBA00022630"/>
    </source>
</evidence>
<dbReference type="GO" id="GO:0016668">
    <property type="term" value="F:oxidoreductase activity, acting on a sulfur group of donors, NAD(P) as acceptor"/>
    <property type="evidence" value="ECO:0007669"/>
    <property type="project" value="UniProtKB-ARBA"/>
</dbReference>
<evidence type="ECO:0000256" key="1">
    <source>
        <dbReference type="ARBA" id="ARBA00009333"/>
    </source>
</evidence>
<dbReference type="OrthoDB" id="371245at2759"/>
<dbReference type="PRINTS" id="PR00368">
    <property type="entry name" value="FADPNR"/>
</dbReference>
<keyword evidence="10" id="KW-1185">Reference proteome</keyword>
<evidence type="ECO:0000313" key="10">
    <source>
        <dbReference type="Proteomes" id="UP001055712"/>
    </source>
</evidence>
<reference evidence="9" key="1">
    <citation type="journal article" date="2019" name="Plant J.">
        <title>Chlorella vulgaris genome assembly and annotation reveals the molecular basis for metabolic acclimation to high light conditions.</title>
        <authorList>
            <person name="Cecchin M."/>
            <person name="Marcolungo L."/>
            <person name="Rossato M."/>
            <person name="Girolomoni L."/>
            <person name="Cosentino E."/>
            <person name="Cuine S."/>
            <person name="Li-Beisson Y."/>
            <person name="Delledonne M."/>
            <person name="Ballottari M."/>
        </authorList>
    </citation>
    <scope>NUCLEOTIDE SEQUENCE</scope>
    <source>
        <strain evidence="9">211/11P</strain>
    </source>
</reference>
<dbReference type="Proteomes" id="UP001055712">
    <property type="component" value="Unassembled WGS sequence"/>
</dbReference>
<name>A0A9D4TYJ2_CHLVU</name>
<dbReference type="PANTHER" id="PTHR48105">
    <property type="entry name" value="THIOREDOXIN REDUCTASE 1-RELATED-RELATED"/>
    <property type="match status" value="1"/>
</dbReference>
<dbReference type="AlphaFoldDB" id="A0A9D4TYJ2"/>
<dbReference type="Pfam" id="PF07992">
    <property type="entry name" value="Pyr_redox_2"/>
    <property type="match status" value="1"/>
</dbReference>
<feature type="domain" description="FAD/NAD(P)-binding" evidence="8">
    <location>
        <begin position="87"/>
        <end position="383"/>
    </location>
</feature>
<keyword evidence="4" id="KW-0560">Oxidoreductase</keyword>
<keyword evidence="3" id="KW-0274">FAD</keyword>
<evidence type="ECO:0000256" key="6">
    <source>
        <dbReference type="ARBA" id="ARBA00023284"/>
    </source>
</evidence>
<comment type="caution">
    <text evidence="9">The sequence shown here is derived from an EMBL/GenBank/DDBJ whole genome shotgun (WGS) entry which is preliminary data.</text>
</comment>
<dbReference type="EMBL" id="SIDB01000001">
    <property type="protein sequence ID" value="KAI3438072.1"/>
    <property type="molecule type" value="Genomic_DNA"/>
</dbReference>
<dbReference type="InterPro" id="IPR050097">
    <property type="entry name" value="Ferredoxin-NADP_redctase_2"/>
</dbReference>
<sequence>MACALALARFGVAHTNQRQQQHCKLRSIAVLGAVLPRAHPCGSVLVDPKQSARHASRSFWRCRSAQHHAEGTAAQDPEDTREHQKATVCIIGGGPAAHTAAIYLARAEMQPVLFEGWMANGLAPGGQLTTTTYIENFPGFPQPILGGDLCDNFRQQSINYGTTIYTETVSKIDLRHGPPFRIETEERVVDADTVIVATGAAAKKLRIGNIDQFWNMGISACAVCDGSSPLFRNHPVAVIGGGDVAMEEALFLARYASKVYIVHRFDHLESSVVMARRAMAHPKIEVVWQHEALEAFGKEDGTLAGIRIRDRRNGEVSDLAVNGLFFAIGHAPATAFLDGQVELDSGGYIVTPPGSTATSVPGVFAAGDVMDRKWRQAITSAGAGCIASMEAQHFLQARQESGAATLVPAVALDAAWAAQVKAATAAAEQQGSGDEAAPATAGPVSS</sequence>